<evidence type="ECO:0000313" key="3">
    <source>
        <dbReference type="Proteomes" id="UP000555448"/>
    </source>
</evidence>
<sequence length="277" mass="30997">MSAEDEPLDLSEELVIGDAPQFEGDDPAPEQDEQPEDVVIAFADDEDDESEPTPLVKRLREQIRERDRKLSQMRRSPAPANDADPEPQVPDRPRSVADYDYDEDQFNAAIDAHLAAKDEHAAWKQREEKRKSARGEQEAEQARQIEQQRKALGVGDYEVKAAAVRDRLSDAQMAILINGADNPAQMIYALGRSESRLDMLCGEENLAKFAVMLGKMEKDIKVTKKTAPTPESRVRGASGPMNIGGDKQLEKLEKEAARTGDRTKLIQYRQTLKTRAA</sequence>
<feature type="compositionally biased region" description="Acidic residues" evidence="1">
    <location>
        <begin position="1"/>
        <end position="12"/>
    </location>
</feature>
<evidence type="ECO:0000256" key="1">
    <source>
        <dbReference type="SAM" id="MobiDB-lite"/>
    </source>
</evidence>
<name>A0A7W7K6D7_9SPHN</name>
<evidence type="ECO:0000313" key="2">
    <source>
        <dbReference type="EMBL" id="MBB4857006.1"/>
    </source>
</evidence>
<keyword evidence="3" id="KW-1185">Reference proteome</keyword>
<dbReference type="EMBL" id="JACHLR010000001">
    <property type="protein sequence ID" value="MBB4857006.1"/>
    <property type="molecule type" value="Genomic_DNA"/>
</dbReference>
<dbReference type="Proteomes" id="UP000555448">
    <property type="component" value="Unassembled WGS sequence"/>
</dbReference>
<feature type="compositionally biased region" description="Basic and acidic residues" evidence="1">
    <location>
        <begin position="58"/>
        <end position="70"/>
    </location>
</feature>
<feature type="region of interest" description="Disordered" evidence="1">
    <location>
        <begin position="226"/>
        <end position="245"/>
    </location>
</feature>
<feature type="compositionally biased region" description="Acidic residues" evidence="1">
    <location>
        <begin position="23"/>
        <end position="36"/>
    </location>
</feature>
<feature type="region of interest" description="Disordered" evidence="1">
    <location>
        <begin position="120"/>
        <end position="144"/>
    </location>
</feature>
<dbReference type="RefSeq" id="WP_184242058.1">
    <property type="nucleotide sequence ID" value="NZ_JACHLR010000001.1"/>
</dbReference>
<accession>A0A7W7K6D7</accession>
<gene>
    <name evidence="2" type="ORF">HNO88_000303</name>
</gene>
<dbReference type="AlphaFoldDB" id="A0A7W7K6D7"/>
<proteinExistence type="predicted"/>
<comment type="caution">
    <text evidence="2">The sequence shown here is derived from an EMBL/GenBank/DDBJ whole genome shotgun (WGS) entry which is preliminary data.</text>
</comment>
<organism evidence="2 3">
    <name type="scientific">Novosphingobium chloroacetimidivorans</name>
    <dbReference type="NCBI Taxonomy" id="1428314"/>
    <lineage>
        <taxon>Bacteria</taxon>
        <taxon>Pseudomonadati</taxon>
        <taxon>Pseudomonadota</taxon>
        <taxon>Alphaproteobacteria</taxon>
        <taxon>Sphingomonadales</taxon>
        <taxon>Sphingomonadaceae</taxon>
        <taxon>Novosphingobium</taxon>
    </lineage>
</organism>
<protein>
    <recommendedName>
        <fullName evidence="4">Scaffolding protein</fullName>
    </recommendedName>
</protein>
<reference evidence="2 3" key="1">
    <citation type="submission" date="2020-08" db="EMBL/GenBank/DDBJ databases">
        <title>Functional genomics of gut bacteria from endangered species of beetles.</title>
        <authorList>
            <person name="Carlos-Shanley C."/>
        </authorList>
    </citation>
    <scope>NUCLEOTIDE SEQUENCE [LARGE SCALE GENOMIC DNA]</scope>
    <source>
        <strain evidence="2 3">S00245</strain>
    </source>
</reference>
<evidence type="ECO:0008006" key="4">
    <source>
        <dbReference type="Google" id="ProtNLM"/>
    </source>
</evidence>
<feature type="region of interest" description="Disordered" evidence="1">
    <location>
        <begin position="1"/>
        <end position="104"/>
    </location>
</feature>